<comment type="catalytic activity">
    <reaction evidence="1">
        <text>[E2 ubiquitin-conjugating enzyme]-S-ubiquitinyl-L-cysteine + [acceptor protein]-L-lysine = [E2 ubiquitin-conjugating enzyme]-L-cysteine + [acceptor protein]-N(6)-ubiquitinyl-L-lysine.</text>
        <dbReference type="EC" id="2.3.2.31"/>
    </reaction>
</comment>
<protein>
    <recommendedName>
        <fullName evidence="2">RBR-type E3 ubiquitin transferase</fullName>
        <ecNumber evidence="2">2.3.2.31</ecNumber>
    </recommendedName>
</protein>
<keyword evidence="5" id="KW-0677">Repeat</keyword>
<name>A0A6A6GUK1_VIRVR</name>
<reference evidence="10" key="1">
    <citation type="journal article" date="2020" name="Stud. Mycol.">
        <title>101 Dothideomycetes genomes: a test case for predicting lifestyles and emergence of pathogens.</title>
        <authorList>
            <person name="Haridas S."/>
            <person name="Albert R."/>
            <person name="Binder M."/>
            <person name="Bloem J."/>
            <person name="Labutti K."/>
            <person name="Salamov A."/>
            <person name="Andreopoulos B."/>
            <person name="Baker S."/>
            <person name="Barry K."/>
            <person name="Bills G."/>
            <person name="Bluhm B."/>
            <person name="Cannon C."/>
            <person name="Castanera R."/>
            <person name="Culley D."/>
            <person name="Daum C."/>
            <person name="Ezra D."/>
            <person name="Gonzalez J."/>
            <person name="Henrissat B."/>
            <person name="Kuo A."/>
            <person name="Liang C."/>
            <person name="Lipzen A."/>
            <person name="Lutzoni F."/>
            <person name="Magnuson J."/>
            <person name="Mondo S."/>
            <person name="Nolan M."/>
            <person name="Ohm R."/>
            <person name="Pangilinan J."/>
            <person name="Park H.-J."/>
            <person name="Ramirez L."/>
            <person name="Alfaro M."/>
            <person name="Sun H."/>
            <person name="Tritt A."/>
            <person name="Yoshinaga Y."/>
            <person name="Zwiers L.-H."/>
            <person name="Turgeon B."/>
            <person name="Goodwin S."/>
            <person name="Spatafora J."/>
            <person name="Crous P."/>
            <person name="Grigoriev I."/>
        </authorList>
    </citation>
    <scope>NUCLEOTIDE SEQUENCE</scope>
    <source>
        <strain evidence="10">Tuck. ex Michener</strain>
    </source>
</reference>
<keyword evidence="6" id="KW-0863">Zinc-finger</keyword>
<dbReference type="GO" id="GO:0008270">
    <property type="term" value="F:zinc ion binding"/>
    <property type="evidence" value="ECO:0007669"/>
    <property type="project" value="UniProtKB-KW"/>
</dbReference>
<dbReference type="InterPro" id="IPR031127">
    <property type="entry name" value="E3_UB_ligase_RBR"/>
</dbReference>
<evidence type="ECO:0000313" key="10">
    <source>
        <dbReference type="EMBL" id="KAF2229482.1"/>
    </source>
</evidence>
<evidence type="ECO:0000256" key="6">
    <source>
        <dbReference type="ARBA" id="ARBA00022771"/>
    </source>
</evidence>
<dbReference type="Gene3D" id="1.20.120.1750">
    <property type="match status" value="1"/>
</dbReference>
<dbReference type="PANTHER" id="PTHR11685">
    <property type="entry name" value="RBR FAMILY RING FINGER AND IBR DOMAIN-CONTAINING"/>
    <property type="match status" value="1"/>
</dbReference>
<dbReference type="SUPFAM" id="SSF57850">
    <property type="entry name" value="RING/U-box"/>
    <property type="match status" value="2"/>
</dbReference>
<keyword evidence="8" id="KW-0862">Zinc</keyword>
<dbReference type="OrthoDB" id="9977870at2759"/>
<dbReference type="CDD" id="cd20335">
    <property type="entry name" value="BRcat_RBR"/>
    <property type="match status" value="1"/>
</dbReference>
<evidence type="ECO:0000256" key="1">
    <source>
        <dbReference type="ARBA" id="ARBA00001798"/>
    </source>
</evidence>
<keyword evidence="7" id="KW-0833">Ubl conjugation pathway</keyword>
<evidence type="ECO:0000256" key="4">
    <source>
        <dbReference type="ARBA" id="ARBA00022723"/>
    </source>
</evidence>
<dbReference type="GO" id="GO:0016567">
    <property type="term" value="P:protein ubiquitination"/>
    <property type="evidence" value="ECO:0007669"/>
    <property type="project" value="InterPro"/>
</dbReference>
<gene>
    <name evidence="10" type="ORF">EV356DRAFT_521044</name>
</gene>
<sequence length="435" mass="49547">MDAEEVELVFKLFIEDAQNEIALSEANRLSEDFRDSEIAFSETLKVLRHQLQLLQDRRVACGLSRACREDVPAIEEALIAEEQAVRDHELALRFAGLRKRKRPIERQLARHNGSYRRGGSAVDIPDTDQFSEGPVLDDSLATLASLSWSHAELSKTEVGLPRSTCIICDETFPTHETIELSCEPEHHVYCNNCAAQLFEMATKDESLYPPRCCRNPIPLETVQKFLTPEATLNFLNKSVEFNTENRTYCCNPSCSTFIPQPDIQNNVAVCLECNTETCAFCKQESHQGEDCPQDPEIRSVVRLAGDKGWKRCTSCRRMIELSIGCFHMTCLCKNQFCYLCGARWKTCNCPQFEEDRLLDERNRQVAQEERATAARNRGFQNDPHVCGHAVGNDWTRTRHGFAGPCVFCGTNYRWLLECPDCGMRLCVRCRLNRIV</sequence>
<organism evidence="10 11">
    <name type="scientific">Viridothelium virens</name>
    <name type="common">Speckled blister lichen</name>
    <name type="synonym">Trypethelium virens</name>
    <dbReference type="NCBI Taxonomy" id="1048519"/>
    <lineage>
        <taxon>Eukaryota</taxon>
        <taxon>Fungi</taxon>
        <taxon>Dikarya</taxon>
        <taxon>Ascomycota</taxon>
        <taxon>Pezizomycotina</taxon>
        <taxon>Dothideomycetes</taxon>
        <taxon>Dothideomycetes incertae sedis</taxon>
        <taxon>Trypetheliales</taxon>
        <taxon>Trypetheliaceae</taxon>
        <taxon>Viridothelium</taxon>
    </lineage>
</organism>
<keyword evidence="4" id="KW-0479">Metal-binding</keyword>
<dbReference type="InterPro" id="IPR002867">
    <property type="entry name" value="IBR_dom"/>
</dbReference>
<dbReference type="Pfam" id="PF01485">
    <property type="entry name" value="IBR"/>
    <property type="match status" value="2"/>
</dbReference>
<dbReference type="EMBL" id="ML991862">
    <property type="protein sequence ID" value="KAF2229482.1"/>
    <property type="molecule type" value="Genomic_DNA"/>
</dbReference>
<evidence type="ECO:0000256" key="3">
    <source>
        <dbReference type="ARBA" id="ARBA00022679"/>
    </source>
</evidence>
<evidence type="ECO:0000256" key="2">
    <source>
        <dbReference type="ARBA" id="ARBA00012251"/>
    </source>
</evidence>
<proteinExistence type="predicted"/>
<evidence type="ECO:0000256" key="8">
    <source>
        <dbReference type="ARBA" id="ARBA00022833"/>
    </source>
</evidence>
<dbReference type="InterPro" id="IPR044066">
    <property type="entry name" value="TRIAD_supradom"/>
</dbReference>
<feature type="domain" description="RING-type" evidence="9">
    <location>
        <begin position="161"/>
        <end position="358"/>
    </location>
</feature>
<keyword evidence="11" id="KW-1185">Reference proteome</keyword>
<evidence type="ECO:0000259" key="9">
    <source>
        <dbReference type="PROSITE" id="PS51873"/>
    </source>
</evidence>
<evidence type="ECO:0000256" key="7">
    <source>
        <dbReference type="ARBA" id="ARBA00022786"/>
    </source>
</evidence>
<dbReference type="CDD" id="cd22584">
    <property type="entry name" value="Rcat_RBR_unk"/>
    <property type="match status" value="1"/>
</dbReference>
<dbReference type="Proteomes" id="UP000800092">
    <property type="component" value="Unassembled WGS sequence"/>
</dbReference>
<dbReference type="EC" id="2.3.2.31" evidence="2"/>
<accession>A0A6A6GUK1</accession>
<dbReference type="AlphaFoldDB" id="A0A6A6GUK1"/>
<dbReference type="SMART" id="SM00647">
    <property type="entry name" value="IBR"/>
    <property type="match status" value="1"/>
</dbReference>
<keyword evidence="3" id="KW-0808">Transferase</keyword>
<evidence type="ECO:0000313" key="11">
    <source>
        <dbReference type="Proteomes" id="UP000800092"/>
    </source>
</evidence>
<dbReference type="GO" id="GO:0061630">
    <property type="term" value="F:ubiquitin protein ligase activity"/>
    <property type="evidence" value="ECO:0007669"/>
    <property type="project" value="UniProtKB-EC"/>
</dbReference>
<evidence type="ECO:0000256" key="5">
    <source>
        <dbReference type="ARBA" id="ARBA00022737"/>
    </source>
</evidence>
<dbReference type="PROSITE" id="PS51873">
    <property type="entry name" value="TRIAD"/>
    <property type="match status" value="1"/>
</dbReference>